<accession>A0ABT5UBY5</accession>
<evidence type="ECO:0000313" key="1">
    <source>
        <dbReference type="EMBL" id="MDE1463894.1"/>
    </source>
</evidence>
<comment type="caution">
    <text evidence="1">The sequence shown here is derived from an EMBL/GenBank/DDBJ whole genome shotgun (WGS) entry which is preliminary data.</text>
</comment>
<protein>
    <submittedName>
        <fullName evidence="1">Uncharacterized protein</fullName>
    </submittedName>
</protein>
<name>A0ABT5UBY5_9GAMM</name>
<dbReference type="Proteomes" id="UP001528823">
    <property type="component" value="Unassembled WGS sequence"/>
</dbReference>
<keyword evidence="2" id="KW-1185">Reference proteome</keyword>
<reference evidence="1 2" key="1">
    <citation type="submission" date="2022-11" db="EMBL/GenBank/DDBJ databases">
        <title>Spartinivicinus poritis sp. nov., isolated from scleractinian coral Porites lutea.</title>
        <authorList>
            <person name="Zhang G."/>
            <person name="Cai L."/>
            <person name="Wei Q."/>
        </authorList>
    </citation>
    <scope>NUCLEOTIDE SEQUENCE [LARGE SCALE GENOMIC DNA]</scope>
    <source>
        <strain evidence="1 2">A2-2</strain>
    </source>
</reference>
<gene>
    <name evidence="1" type="ORF">ORQ98_18230</name>
</gene>
<dbReference type="RefSeq" id="WP_274690227.1">
    <property type="nucleotide sequence ID" value="NZ_JAPMOU010000025.1"/>
</dbReference>
<sequence length="49" mass="6056">MPCRIFIKGFIKHLLERITRCFFERLIKQGRGEDWEKIDKFMIVLWQVS</sequence>
<proteinExistence type="predicted"/>
<dbReference type="EMBL" id="JAPMOU010000025">
    <property type="protein sequence ID" value="MDE1463894.1"/>
    <property type="molecule type" value="Genomic_DNA"/>
</dbReference>
<organism evidence="1 2">
    <name type="scientific">Spartinivicinus poritis</name>
    <dbReference type="NCBI Taxonomy" id="2994640"/>
    <lineage>
        <taxon>Bacteria</taxon>
        <taxon>Pseudomonadati</taxon>
        <taxon>Pseudomonadota</taxon>
        <taxon>Gammaproteobacteria</taxon>
        <taxon>Oceanospirillales</taxon>
        <taxon>Zooshikellaceae</taxon>
        <taxon>Spartinivicinus</taxon>
    </lineage>
</organism>
<evidence type="ECO:0000313" key="2">
    <source>
        <dbReference type="Proteomes" id="UP001528823"/>
    </source>
</evidence>